<keyword evidence="2" id="KW-1185">Reference proteome</keyword>
<gene>
    <name evidence="1" type="ORF">SAMN06272737_112138</name>
</gene>
<evidence type="ECO:0008006" key="3">
    <source>
        <dbReference type="Google" id="ProtNLM"/>
    </source>
</evidence>
<dbReference type="Proteomes" id="UP000198403">
    <property type="component" value="Unassembled WGS sequence"/>
</dbReference>
<accession>A0A238XCW0</accession>
<reference evidence="1 2" key="1">
    <citation type="submission" date="2017-06" db="EMBL/GenBank/DDBJ databases">
        <authorList>
            <person name="Kim H.J."/>
            <person name="Triplett B.A."/>
        </authorList>
    </citation>
    <scope>NUCLEOTIDE SEQUENCE [LARGE SCALE GENOMIC DNA]</scope>
    <source>
        <strain evidence="1 2">DSM 44272</strain>
    </source>
</reference>
<dbReference type="AlphaFoldDB" id="A0A238XCW0"/>
<dbReference type="EMBL" id="FZNO01000012">
    <property type="protein sequence ID" value="SNR56154.1"/>
    <property type="molecule type" value="Genomic_DNA"/>
</dbReference>
<evidence type="ECO:0000313" key="1">
    <source>
        <dbReference type="EMBL" id="SNR56154.1"/>
    </source>
</evidence>
<name>A0A238XCW0_9ACTN</name>
<dbReference type="InterPro" id="IPR010985">
    <property type="entry name" value="Ribbon_hlx_hlx"/>
</dbReference>
<dbReference type="GO" id="GO:0006355">
    <property type="term" value="P:regulation of DNA-templated transcription"/>
    <property type="evidence" value="ECO:0007669"/>
    <property type="project" value="InterPro"/>
</dbReference>
<dbReference type="SUPFAM" id="SSF47598">
    <property type="entry name" value="Ribbon-helix-helix"/>
    <property type="match status" value="1"/>
</dbReference>
<dbReference type="RefSeq" id="WP_089336926.1">
    <property type="nucleotide sequence ID" value="NZ_FZNO01000012.1"/>
</dbReference>
<dbReference type="OrthoDB" id="7107936at2"/>
<sequence length="73" mass="8110">MRTLYLRNVPDDVVERLERLAARSSTSVSALAVRELAEISRRADNPLLLDDLPDLDVDPATIVEDLHSGRAAR</sequence>
<protein>
    <recommendedName>
        <fullName evidence="3">Antitoxin</fullName>
    </recommendedName>
</protein>
<evidence type="ECO:0000313" key="2">
    <source>
        <dbReference type="Proteomes" id="UP000198403"/>
    </source>
</evidence>
<proteinExistence type="predicted"/>
<organism evidence="1 2">
    <name type="scientific">Blastococcus mobilis</name>
    <dbReference type="NCBI Taxonomy" id="1938746"/>
    <lineage>
        <taxon>Bacteria</taxon>
        <taxon>Bacillati</taxon>
        <taxon>Actinomycetota</taxon>
        <taxon>Actinomycetes</taxon>
        <taxon>Geodermatophilales</taxon>
        <taxon>Geodermatophilaceae</taxon>
        <taxon>Blastococcus</taxon>
    </lineage>
</organism>